<dbReference type="eggNOG" id="COG1187">
    <property type="taxonomic scope" value="Bacteria"/>
</dbReference>
<evidence type="ECO:0000256" key="3">
    <source>
        <dbReference type="ARBA" id="ARBA00023235"/>
    </source>
</evidence>
<dbReference type="InterPro" id="IPR020094">
    <property type="entry name" value="TruA/RsuA/RluB/E/F_N"/>
</dbReference>
<evidence type="ECO:0000259" key="6">
    <source>
        <dbReference type="SMART" id="SM00363"/>
    </source>
</evidence>
<reference evidence="7 8" key="1">
    <citation type="journal article" date="2015" name="Genome Announc.">
        <title>Expanding the biotechnology potential of lactobacilli through comparative genomics of 213 strains and associated genera.</title>
        <authorList>
            <person name="Sun Z."/>
            <person name="Harris H.M."/>
            <person name="McCann A."/>
            <person name="Guo C."/>
            <person name="Argimon S."/>
            <person name="Zhang W."/>
            <person name="Yang X."/>
            <person name="Jeffery I.B."/>
            <person name="Cooney J.C."/>
            <person name="Kagawa T.F."/>
            <person name="Liu W."/>
            <person name="Song Y."/>
            <person name="Salvetti E."/>
            <person name="Wrobel A."/>
            <person name="Rasinkangas P."/>
            <person name="Parkhill J."/>
            <person name="Rea M.C."/>
            <person name="O'Sullivan O."/>
            <person name="Ritari J."/>
            <person name="Douillard F.P."/>
            <person name="Paul Ross R."/>
            <person name="Yang R."/>
            <person name="Briner A.E."/>
            <person name="Felis G.E."/>
            <person name="de Vos W.M."/>
            <person name="Barrangou R."/>
            <person name="Klaenhammer T.R."/>
            <person name="Caufield P.W."/>
            <person name="Cui Y."/>
            <person name="Zhang H."/>
            <person name="O'Toole P.W."/>
        </authorList>
    </citation>
    <scope>NUCLEOTIDE SEQUENCE [LARGE SCALE GENOMIC DNA]</scope>
    <source>
        <strain evidence="7 8">DSM 18933</strain>
    </source>
</reference>
<evidence type="ECO:0000256" key="4">
    <source>
        <dbReference type="PROSITE-ProRule" id="PRU00182"/>
    </source>
</evidence>
<dbReference type="RefSeq" id="WP_025022866.1">
    <property type="nucleotide sequence ID" value="NZ_AZGD01000050.1"/>
</dbReference>
<keyword evidence="3 5" id="KW-0413">Isomerase</keyword>
<dbReference type="NCBIfam" id="TIGR00093">
    <property type="entry name" value="pseudouridine synthase"/>
    <property type="match status" value="1"/>
</dbReference>
<dbReference type="PANTHER" id="PTHR47683:SF4">
    <property type="entry name" value="PSEUDOURIDINE SYNTHASE"/>
    <property type="match status" value="1"/>
</dbReference>
<dbReference type="InterPro" id="IPR042092">
    <property type="entry name" value="PsdUridine_s_RsuA/RluB/E/F_cat"/>
</dbReference>
<dbReference type="SMART" id="SM00363">
    <property type="entry name" value="S4"/>
    <property type="match status" value="1"/>
</dbReference>
<dbReference type="GO" id="GO:0003723">
    <property type="term" value="F:RNA binding"/>
    <property type="evidence" value="ECO:0007669"/>
    <property type="project" value="UniProtKB-KW"/>
</dbReference>
<dbReference type="Gene3D" id="3.10.290.10">
    <property type="entry name" value="RNA-binding S4 domain"/>
    <property type="match status" value="1"/>
</dbReference>
<dbReference type="SUPFAM" id="SSF55120">
    <property type="entry name" value="Pseudouridine synthase"/>
    <property type="match status" value="1"/>
</dbReference>
<dbReference type="GO" id="GO:0120159">
    <property type="term" value="F:rRNA pseudouridine synthase activity"/>
    <property type="evidence" value="ECO:0007669"/>
    <property type="project" value="UniProtKB-ARBA"/>
</dbReference>
<comment type="caution">
    <text evidence="7">The sequence shown here is derived from an EMBL/GenBank/DDBJ whole genome shotgun (WGS) entry which is preliminary data.</text>
</comment>
<dbReference type="PATRIC" id="fig|1423755.3.peg.83"/>
<evidence type="ECO:0000313" key="7">
    <source>
        <dbReference type="EMBL" id="KRM19386.1"/>
    </source>
</evidence>
<dbReference type="Gene3D" id="3.30.70.1560">
    <property type="entry name" value="Alpha-L RNA-binding motif"/>
    <property type="match status" value="1"/>
</dbReference>
<dbReference type="EMBL" id="AZGD01000050">
    <property type="protein sequence ID" value="KRM19386.1"/>
    <property type="molecule type" value="Genomic_DNA"/>
</dbReference>
<dbReference type="InterPro" id="IPR036986">
    <property type="entry name" value="S4_RNA-bd_sf"/>
</dbReference>
<dbReference type="STRING" id="1423755.FC40_GL000072"/>
<name>A0A0R1WNA6_9LACO</name>
<keyword evidence="2 4" id="KW-0694">RNA-binding</keyword>
<dbReference type="CDD" id="cd00165">
    <property type="entry name" value="S4"/>
    <property type="match status" value="1"/>
</dbReference>
<dbReference type="InterPro" id="IPR000748">
    <property type="entry name" value="PsdUridine_synth_RsuA/RluB/E/F"/>
</dbReference>
<feature type="domain" description="RNA-binding S4" evidence="6">
    <location>
        <begin position="1"/>
        <end position="61"/>
    </location>
</feature>
<dbReference type="Proteomes" id="UP000051054">
    <property type="component" value="Unassembled WGS sequence"/>
</dbReference>
<protein>
    <recommendedName>
        <fullName evidence="5">Pseudouridine synthase</fullName>
        <ecNumber evidence="5">5.4.99.-</ecNumber>
    </recommendedName>
</protein>
<gene>
    <name evidence="7" type="ORF">FC40_GL000072</name>
</gene>
<dbReference type="InterPro" id="IPR018496">
    <property type="entry name" value="PsdUridine_synth_RsuA/RluB_CS"/>
</dbReference>
<dbReference type="Gene3D" id="3.30.70.580">
    <property type="entry name" value="Pseudouridine synthase I, catalytic domain, N-terminal subdomain"/>
    <property type="match status" value="1"/>
</dbReference>
<organism evidence="7 8">
    <name type="scientific">Ligilactobacillus hayakitensis DSM 18933 = JCM 14209</name>
    <dbReference type="NCBI Taxonomy" id="1423755"/>
    <lineage>
        <taxon>Bacteria</taxon>
        <taxon>Bacillati</taxon>
        <taxon>Bacillota</taxon>
        <taxon>Bacilli</taxon>
        <taxon>Lactobacillales</taxon>
        <taxon>Lactobacillaceae</taxon>
        <taxon>Ligilactobacillus</taxon>
    </lineage>
</organism>
<proteinExistence type="inferred from homology"/>
<dbReference type="SUPFAM" id="SSF55174">
    <property type="entry name" value="Alpha-L RNA-binding motif"/>
    <property type="match status" value="1"/>
</dbReference>
<dbReference type="EC" id="5.4.99.-" evidence="5"/>
<dbReference type="GO" id="GO:0005829">
    <property type="term" value="C:cytosol"/>
    <property type="evidence" value="ECO:0007669"/>
    <property type="project" value="UniProtKB-ARBA"/>
</dbReference>
<dbReference type="GO" id="GO:0000455">
    <property type="term" value="P:enzyme-directed rRNA pseudouridine synthesis"/>
    <property type="evidence" value="ECO:0007669"/>
    <property type="project" value="UniProtKB-ARBA"/>
</dbReference>
<dbReference type="CDD" id="cd02553">
    <property type="entry name" value="PseudoU_synth_RsuA"/>
    <property type="match status" value="1"/>
</dbReference>
<dbReference type="InterPro" id="IPR006145">
    <property type="entry name" value="PsdUridine_synth_RsuA/RluA"/>
</dbReference>
<dbReference type="Pfam" id="PF00849">
    <property type="entry name" value="PseudoU_synth_2"/>
    <property type="match status" value="1"/>
</dbReference>
<comment type="similarity">
    <text evidence="1 5">Belongs to the pseudouridine synthase RsuA family.</text>
</comment>
<dbReference type="InterPro" id="IPR050343">
    <property type="entry name" value="RsuA_PseudoU_synthase"/>
</dbReference>
<dbReference type="AlphaFoldDB" id="A0A0R1WNA6"/>
<evidence type="ECO:0000256" key="1">
    <source>
        <dbReference type="ARBA" id="ARBA00008348"/>
    </source>
</evidence>
<dbReference type="PROSITE" id="PS01149">
    <property type="entry name" value="PSI_RSU"/>
    <property type="match status" value="1"/>
</dbReference>
<dbReference type="PANTHER" id="PTHR47683">
    <property type="entry name" value="PSEUDOURIDINE SYNTHASE FAMILY PROTEIN-RELATED"/>
    <property type="match status" value="1"/>
</dbReference>
<dbReference type="InterPro" id="IPR020103">
    <property type="entry name" value="PsdUridine_synth_cat_dom_sf"/>
</dbReference>
<dbReference type="PROSITE" id="PS50889">
    <property type="entry name" value="S4"/>
    <property type="match status" value="1"/>
</dbReference>
<dbReference type="OrthoDB" id="9807213at2"/>
<evidence type="ECO:0000313" key="8">
    <source>
        <dbReference type="Proteomes" id="UP000051054"/>
    </source>
</evidence>
<accession>A0A0R1WNA6</accession>
<dbReference type="Pfam" id="PF01479">
    <property type="entry name" value="S4"/>
    <property type="match status" value="1"/>
</dbReference>
<keyword evidence="8" id="KW-1185">Reference proteome</keyword>
<dbReference type="FunFam" id="3.30.70.1560:FF:000001">
    <property type="entry name" value="Pseudouridine synthase"/>
    <property type="match status" value="1"/>
</dbReference>
<sequence length="241" mass="27407">MRLDKFISTYTQLTRSQAKKDLKKGLIRVNGIVQTDSKFKVNLSDDQVQYQGEKIIVKDNFYYILNKPKGVVTANSDKLYRTVMDLIAKEDFRDDLFAVGRLDKDTTGILIITNNGKFAHNILAPNKHVSKTYQALVTGEITKEETLLFKQGITLKDGTKLKPAELVIESYDEIKDVSNVKIVISEGKYHQIKRMFGALGQRVLELHRLKIGELTLPSTLKSGEYQEVDVATLEKYFPNTM</sequence>
<evidence type="ECO:0000256" key="5">
    <source>
        <dbReference type="RuleBase" id="RU003887"/>
    </source>
</evidence>
<evidence type="ECO:0000256" key="2">
    <source>
        <dbReference type="ARBA" id="ARBA00022884"/>
    </source>
</evidence>
<dbReference type="InterPro" id="IPR002942">
    <property type="entry name" value="S4_RNA-bd"/>
</dbReference>